<dbReference type="AlphaFoldDB" id="A0A0B2A137"/>
<protein>
    <recommendedName>
        <fullName evidence="1">Amidohydrolase 3 domain-containing protein</fullName>
    </recommendedName>
</protein>
<dbReference type="InterPro" id="IPR032466">
    <property type="entry name" value="Metal_Hydrolase"/>
</dbReference>
<feature type="domain" description="Amidohydrolase 3" evidence="1">
    <location>
        <begin position="55"/>
        <end position="542"/>
    </location>
</feature>
<sequence>MTTETPVGLVIRTTRLLPSATADAAPGFVAVGDGVVLAVGDADEADAWAARAARMIDVGDATVMPGLIDAHIHPTFGGMIARGADLSGIQTREGVRAALAAYAASTPHVTGRDWLTAWGFDPACFEGGAFDNEILDGILDDELVVITMFDGHAVLASEAAIRLAGVTGQEVLDGAARVGVRADGTPSGMLFEIAASDLVQRLVPAPTFDERVEALETLLHGMAATGLVAGQMLDLEMDDSIDLFEAVEARGELGIRVRISPWVMPGFTEERLAELLALQGRHGRSWHVRGIKLMIDGTIDNGTAWLFEPDTQGESTESLWLHPEEYVRVLEYFHSHGIPTTTHSIGDKGTSFVANAIAALPGTDAADGTPRVQHRIEHIETLPDTVLAEIVASGAAASLQPTHCTLYSKADHSDNWSQRLGDERADLAWRTASLRDAGVTVALGSDWPIAPYDPRAILADAQLRRPVTRPDLAANHPEEGLTARRALEGYTSEWWRSVGEDGGRLEVGAPADITVLAVDPLTATPEELAAAAVVLTVVDGRISADFTG</sequence>
<dbReference type="InterPro" id="IPR011059">
    <property type="entry name" value="Metal-dep_hydrolase_composite"/>
</dbReference>
<dbReference type="SUPFAM" id="SSF51556">
    <property type="entry name" value="Metallo-dependent hydrolases"/>
    <property type="match status" value="1"/>
</dbReference>
<evidence type="ECO:0000313" key="2">
    <source>
        <dbReference type="EMBL" id="KHK95295.1"/>
    </source>
</evidence>
<dbReference type="PANTHER" id="PTHR22642:SF2">
    <property type="entry name" value="PROTEIN LONG AFTER FAR-RED 3"/>
    <property type="match status" value="1"/>
</dbReference>
<reference evidence="2 3" key="1">
    <citation type="submission" date="2014-11" db="EMBL/GenBank/DDBJ databases">
        <title>Genome sequence of Microbacterium mangrovi MUSC 115(T).</title>
        <authorList>
            <person name="Lee L.-H."/>
        </authorList>
    </citation>
    <scope>NUCLEOTIDE SEQUENCE [LARGE SCALE GENOMIC DNA]</scope>
    <source>
        <strain evidence="2 3">MUSC 115</strain>
    </source>
</reference>
<dbReference type="GO" id="GO:0016810">
    <property type="term" value="F:hydrolase activity, acting on carbon-nitrogen (but not peptide) bonds"/>
    <property type="evidence" value="ECO:0007669"/>
    <property type="project" value="InterPro"/>
</dbReference>
<gene>
    <name evidence="2" type="ORF">LK09_19595</name>
</gene>
<dbReference type="PANTHER" id="PTHR22642">
    <property type="entry name" value="IMIDAZOLONEPROPIONASE"/>
    <property type="match status" value="1"/>
</dbReference>
<dbReference type="Gene3D" id="3.10.310.70">
    <property type="match status" value="1"/>
</dbReference>
<proteinExistence type="predicted"/>
<dbReference type="RefSeq" id="WP_039403410.1">
    <property type="nucleotide sequence ID" value="NZ_JTDK01000025.1"/>
</dbReference>
<dbReference type="OrthoDB" id="3238066at2"/>
<dbReference type="Gene3D" id="3.20.20.140">
    <property type="entry name" value="Metal-dependent hydrolases"/>
    <property type="match status" value="1"/>
</dbReference>
<dbReference type="Gene3D" id="2.30.40.10">
    <property type="entry name" value="Urease, subunit C, domain 1"/>
    <property type="match status" value="1"/>
</dbReference>
<keyword evidence="3" id="KW-1185">Reference proteome</keyword>
<dbReference type="SUPFAM" id="SSF51338">
    <property type="entry name" value="Composite domain of metallo-dependent hydrolases"/>
    <property type="match status" value="1"/>
</dbReference>
<comment type="caution">
    <text evidence="2">The sequence shown here is derived from an EMBL/GenBank/DDBJ whole genome shotgun (WGS) entry which is preliminary data.</text>
</comment>
<evidence type="ECO:0000313" key="3">
    <source>
        <dbReference type="Proteomes" id="UP000031030"/>
    </source>
</evidence>
<accession>A0A0B2A137</accession>
<evidence type="ECO:0000259" key="1">
    <source>
        <dbReference type="Pfam" id="PF07969"/>
    </source>
</evidence>
<organism evidence="2 3">
    <name type="scientific">Microbacterium mangrovi</name>
    <dbReference type="NCBI Taxonomy" id="1348253"/>
    <lineage>
        <taxon>Bacteria</taxon>
        <taxon>Bacillati</taxon>
        <taxon>Actinomycetota</taxon>
        <taxon>Actinomycetes</taxon>
        <taxon>Micrococcales</taxon>
        <taxon>Microbacteriaceae</taxon>
        <taxon>Microbacterium</taxon>
    </lineage>
</organism>
<dbReference type="EMBL" id="JTDK01000025">
    <property type="protein sequence ID" value="KHK95295.1"/>
    <property type="molecule type" value="Genomic_DNA"/>
</dbReference>
<dbReference type="Pfam" id="PF07969">
    <property type="entry name" value="Amidohydro_3"/>
    <property type="match status" value="1"/>
</dbReference>
<name>A0A0B2A137_9MICO</name>
<dbReference type="InterPro" id="IPR013108">
    <property type="entry name" value="Amidohydro_3"/>
</dbReference>
<dbReference type="Proteomes" id="UP000031030">
    <property type="component" value="Unassembled WGS sequence"/>
</dbReference>